<dbReference type="PANTHER" id="PTHR28041:SF1">
    <property type="entry name" value="LARGE RIBOSOMAL SUBUNIT PROTEIN ML59"/>
    <property type="match status" value="1"/>
</dbReference>
<proteinExistence type="predicted"/>
<dbReference type="AlphaFoldDB" id="A0A9P4LWQ7"/>
<gene>
    <name evidence="3" type="ORF">K490DRAFT_49746</name>
</gene>
<evidence type="ECO:0000313" key="4">
    <source>
        <dbReference type="Proteomes" id="UP000799776"/>
    </source>
</evidence>
<dbReference type="PANTHER" id="PTHR28041">
    <property type="entry name" value="54S RIBOSOMAL PROTEIN L25, MITOCHONDRIAL"/>
    <property type="match status" value="1"/>
</dbReference>
<name>A0A9P4LWQ7_9PEZI</name>
<keyword evidence="4" id="KW-1185">Reference proteome</keyword>
<dbReference type="EMBL" id="ML978744">
    <property type="protein sequence ID" value="KAF2084253.1"/>
    <property type="molecule type" value="Genomic_DNA"/>
</dbReference>
<evidence type="ECO:0000259" key="2">
    <source>
        <dbReference type="Pfam" id="PF18126"/>
    </source>
</evidence>
<evidence type="ECO:0000256" key="1">
    <source>
        <dbReference type="SAM" id="MobiDB-lite"/>
    </source>
</evidence>
<dbReference type="OrthoDB" id="18529at2759"/>
<feature type="region of interest" description="Disordered" evidence="1">
    <location>
        <begin position="127"/>
        <end position="146"/>
    </location>
</feature>
<reference evidence="3" key="1">
    <citation type="journal article" date="2020" name="Stud. Mycol.">
        <title>101 Dothideomycetes genomes: a test case for predicting lifestyles and emergence of pathogens.</title>
        <authorList>
            <person name="Haridas S."/>
            <person name="Albert R."/>
            <person name="Binder M."/>
            <person name="Bloem J."/>
            <person name="Labutti K."/>
            <person name="Salamov A."/>
            <person name="Andreopoulos B."/>
            <person name="Baker S."/>
            <person name="Barry K."/>
            <person name="Bills G."/>
            <person name="Bluhm B."/>
            <person name="Cannon C."/>
            <person name="Castanera R."/>
            <person name="Culley D."/>
            <person name="Daum C."/>
            <person name="Ezra D."/>
            <person name="Gonzalez J."/>
            <person name="Henrissat B."/>
            <person name="Kuo A."/>
            <person name="Liang C."/>
            <person name="Lipzen A."/>
            <person name="Lutzoni F."/>
            <person name="Magnuson J."/>
            <person name="Mondo S."/>
            <person name="Nolan M."/>
            <person name="Ohm R."/>
            <person name="Pangilinan J."/>
            <person name="Park H.-J."/>
            <person name="Ramirez L."/>
            <person name="Alfaro M."/>
            <person name="Sun H."/>
            <person name="Tritt A."/>
            <person name="Yoshinaga Y."/>
            <person name="Zwiers L.-H."/>
            <person name="Turgeon B."/>
            <person name="Goodwin S."/>
            <person name="Spatafora J."/>
            <person name="Crous P."/>
            <person name="Grigoriev I."/>
        </authorList>
    </citation>
    <scope>NUCLEOTIDE SEQUENCE</scope>
    <source>
        <strain evidence="3">CBS 121410</strain>
    </source>
</reference>
<feature type="region of interest" description="Disordered" evidence="1">
    <location>
        <begin position="44"/>
        <end position="64"/>
    </location>
</feature>
<dbReference type="GO" id="GO:0003735">
    <property type="term" value="F:structural constituent of ribosome"/>
    <property type="evidence" value="ECO:0007669"/>
    <property type="project" value="InterPro"/>
</dbReference>
<evidence type="ECO:0000313" key="3">
    <source>
        <dbReference type="EMBL" id="KAF2084253.1"/>
    </source>
</evidence>
<dbReference type="InterPro" id="IPR037507">
    <property type="entry name" value="Ribosomal_mL59"/>
</dbReference>
<dbReference type="Proteomes" id="UP000799776">
    <property type="component" value="Unassembled WGS sequence"/>
</dbReference>
<feature type="domain" description="Large ribosomal subunit protein mL59" evidence="2">
    <location>
        <begin position="17"/>
        <end position="181"/>
    </location>
</feature>
<protein>
    <recommendedName>
        <fullName evidence="2">Large ribosomal subunit protein mL59 domain-containing protein</fullName>
    </recommendedName>
</protein>
<feature type="compositionally biased region" description="Low complexity" evidence="1">
    <location>
        <begin position="44"/>
        <end position="55"/>
    </location>
</feature>
<accession>A0A9P4LWQ7</accession>
<organism evidence="3 4">
    <name type="scientific">Saccharata proteae CBS 121410</name>
    <dbReference type="NCBI Taxonomy" id="1314787"/>
    <lineage>
        <taxon>Eukaryota</taxon>
        <taxon>Fungi</taxon>
        <taxon>Dikarya</taxon>
        <taxon>Ascomycota</taxon>
        <taxon>Pezizomycotina</taxon>
        <taxon>Dothideomycetes</taxon>
        <taxon>Dothideomycetes incertae sedis</taxon>
        <taxon>Botryosphaeriales</taxon>
        <taxon>Saccharataceae</taxon>
        <taxon>Saccharata</taxon>
    </lineage>
</organism>
<sequence length="193" mass="21808">MSDSKHLALAKSLPGMLQRFFTKHPPPTLMPHLYANSASSATAAPTAAPTATKTSGNLPTDTDALAEIDGPVKRRRIYRNPFLPHKNQATGNWQGPAYSLRRQAIIVKLAVKYGVVDLLPWTRKLPSEKEKRRQEQGLRVKGTGVGQKVKGKQWERMLKGKLEARRQAMLKMPDMIQEWKQRGHGRGWKKWPK</sequence>
<comment type="caution">
    <text evidence="3">The sequence shown here is derived from an EMBL/GenBank/DDBJ whole genome shotgun (WGS) entry which is preliminary data.</text>
</comment>
<dbReference type="GO" id="GO:0005762">
    <property type="term" value="C:mitochondrial large ribosomal subunit"/>
    <property type="evidence" value="ECO:0007669"/>
    <property type="project" value="InterPro"/>
</dbReference>
<dbReference type="Pfam" id="PF18126">
    <property type="entry name" value="Mitoc_mL59"/>
    <property type="match status" value="1"/>
</dbReference>
<feature type="compositionally biased region" description="Basic and acidic residues" evidence="1">
    <location>
        <begin position="127"/>
        <end position="138"/>
    </location>
</feature>
<dbReference type="InterPro" id="IPR040922">
    <property type="entry name" value="Ribosomal_mL59_dom"/>
</dbReference>